<dbReference type="SUPFAM" id="SSF111369">
    <property type="entry name" value="HlyD-like secretion proteins"/>
    <property type="match status" value="1"/>
</dbReference>
<keyword evidence="9" id="KW-1185">Reference proteome</keyword>
<dbReference type="Gene3D" id="1.10.287.470">
    <property type="entry name" value="Helix hairpin bin"/>
    <property type="match status" value="1"/>
</dbReference>
<dbReference type="NCBIfam" id="TIGR01730">
    <property type="entry name" value="RND_mfp"/>
    <property type="match status" value="1"/>
</dbReference>
<evidence type="ECO:0000259" key="5">
    <source>
        <dbReference type="Pfam" id="PF25917"/>
    </source>
</evidence>
<feature type="domain" description="Multidrug resistance protein MdtA-like barrel-sandwich hybrid" evidence="5">
    <location>
        <begin position="78"/>
        <end position="218"/>
    </location>
</feature>
<dbReference type="Gene3D" id="2.40.30.170">
    <property type="match status" value="1"/>
</dbReference>
<keyword evidence="3" id="KW-0732">Signal</keyword>
<dbReference type="InterPro" id="IPR058624">
    <property type="entry name" value="MdtA-like_HH"/>
</dbReference>
<evidence type="ECO:0000313" key="9">
    <source>
        <dbReference type="Proteomes" id="UP000182661"/>
    </source>
</evidence>
<accession>A0A657LZL1</accession>
<dbReference type="PANTHER" id="PTHR30158:SF10">
    <property type="entry name" value="CATION EFFLUX PUMP"/>
    <property type="match status" value="1"/>
</dbReference>
<evidence type="ECO:0000256" key="2">
    <source>
        <dbReference type="ARBA" id="ARBA00009477"/>
    </source>
</evidence>
<gene>
    <name evidence="8" type="ORF">AX760_00880</name>
</gene>
<reference evidence="8 9" key="1">
    <citation type="submission" date="2016-02" db="EMBL/GenBank/DDBJ databases">
        <title>Genome sequencing of a beta-galactosidase producing bacteria Rhizobium sp. 59.</title>
        <authorList>
            <person name="Wang D."/>
            <person name="Kot W."/>
            <person name="Qin Y."/>
            <person name="Hansen L."/>
            <person name="Naqvi K."/>
            <person name="Rensing C."/>
        </authorList>
    </citation>
    <scope>NUCLEOTIDE SEQUENCE [LARGE SCALE GENOMIC DNA]</scope>
    <source>
        <strain evidence="8 9">59</strain>
    </source>
</reference>
<dbReference type="GO" id="GO:0022857">
    <property type="term" value="F:transmembrane transporter activity"/>
    <property type="evidence" value="ECO:0007669"/>
    <property type="project" value="InterPro"/>
</dbReference>
<dbReference type="Pfam" id="PF25967">
    <property type="entry name" value="RND-MFP_C"/>
    <property type="match status" value="1"/>
</dbReference>
<dbReference type="Pfam" id="PF25917">
    <property type="entry name" value="BSH_RND"/>
    <property type="match status" value="1"/>
</dbReference>
<dbReference type="GO" id="GO:0046677">
    <property type="term" value="P:response to antibiotic"/>
    <property type="evidence" value="ECO:0007669"/>
    <property type="project" value="TreeGrafter"/>
</dbReference>
<feature type="chain" id="PRO_5024838251" evidence="3">
    <location>
        <begin position="26"/>
        <end position="410"/>
    </location>
</feature>
<dbReference type="InterPro" id="IPR006143">
    <property type="entry name" value="RND_pump_MFP"/>
</dbReference>
<organism evidence="8 9">
    <name type="scientific">Pararhizobium antarcticum</name>
    <dbReference type="NCBI Taxonomy" id="1798805"/>
    <lineage>
        <taxon>Bacteria</taxon>
        <taxon>Pseudomonadati</taxon>
        <taxon>Pseudomonadota</taxon>
        <taxon>Alphaproteobacteria</taxon>
        <taxon>Hyphomicrobiales</taxon>
        <taxon>Rhizobiaceae</taxon>
        <taxon>Rhizobium/Agrobacterium group</taxon>
        <taxon>Pararhizobium</taxon>
    </lineage>
</organism>
<feature type="domain" description="Multidrug resistance protein MdtA-like alpha-helical hairpin" evidence="4">
    <location>
        <begin position="119"/>
        <end position="187"/>
    </location>
</feature>
<proteinExistence type="inferred from homology"/>
<dbReference type="FunFam" id="2.40.420.20:FF:000001">
    <property type="entry name" value="Efflux RND transporter periplasmic adaptor subunit"/>
    <property type="match status" value="1"/>
</dbReference>
<dbReference type="GO" id="GO:0030313">
    <property type="term" value="C:cell envelope"/>
    <property type="evidence" value="ECO:0007669"/>
    <property type="project" value="UniProtKB-SubCell"/>
</dbReference>
<dbReference type="Gene3D" id="2.40.50.100">
    <property type="match status" value="1"/>
</dbReference>
<evidence type="ECO:0000256" key="1">
    <source>
        <dbReference type="ARBA" id="ARBA00004196"/>
    </source>
</evidence>
<protein>
    <submittedName>
        <fullName evidence="8">Efflux transporter periplasmic adaptor subunit</fullName>
    </submittedName>
</protein>
<dbReference type="Proteomes" id="UP000182661">
    <property type="component" value="Unassembled WGS sequence"/>
</dbReference>
<sequence length="410" mass="42931">MSLANIRRKLLTTGLALTVAILAPALVFDLTGTPAGNGNAAAETAAAPPAVPVSVAIVEAKPITQWSEFSGRLEAVDHVELRSRVAGAIQEVHFKEGAIVRKGDLLVTIDPAPFEAEAARAHAAVAAAEARASLARTELKRGKQLLESAAVSQSDYDQRINGQAGAQADLEAARAVLQSALLNLGYTQIRAPITGRIGKIEVTPGNLIASGPSSPVLTQLVSLSPIYASFEADEDVVAGVLAELPEGLNARNFLDRIPVRMDVAGASSVKGSLQLIDNSVDPKSGTIRVRATFDNADGNLLPGQFARLSMGQAKATDAVLVHERSIGTDQNKKFVMVVKPDNTTEYREISLGAKSDGLRIVTSGLQAKERIVVNGLQRIRPGSLVAPEMVSMTTGTSTELQASIAETAGN</sequence>
<dbReference type="EMBL" id="LSRP01000001">
    <property type="protein sequence ID" value="OJG01498.1"/>
    <property type="molecule type" value="Genomic_DNA"/>
</dbReference>
<evidence type="ECO:0000256" key="3">
    <source>
        <dbReference type="SAM" id="SignalP"/>
    </source>
</evidence>
<feature type="domain" description="Multidrug resistance protein MdtA-like C-terminal permuted SH3" evidence="7">
    <location>
        <begin position="317"/>
        <end position="378"/>
    </location>
</feature>
<evidence type="ECO:0000259" key="7">
    <source>
        <dbReference type="Pfam" id="PF25967"/>
    </source>
</evidence>
<dbReference type="InterPro" id="IPR058626">
    <property type="entry name" value="MdtA-like_b-barrel"/>
</dbReference>
<comment type="subcellular location">
    <subcellularLocation>
        <location evidence="1">Cell envelope</location>
    </subcellularLocation>
</comment>
<evidence type="ECO:0000259" key="6">
    <source>
        <dbReference type="Pfam" id="PF25944"/>
    </source>
</evidence>
<dbReference type="PANTHER" id="PTHR30158">
    <property type="entry name" value="ACRA/E-RELATED COMPONENT OF DRUG EFFLUX TRANSPORTER"/>
    <property type="match status" value="1"/>
</dbReference>
<dbReference type="OrthoDB" id="9816569at2"/>
<feature type="domain" description="Multidrug resistance protein MdtA-like beta-barrel" evidence="6">
    <location>
        <begin position="268"/>
        <end position="310"/>
    </location>
</feature>
<name>A0A657LZL1_9HYPH</name>
<dbReference type="AlphaFoldDB" id="A0A657LZL1"/>
<dbReference type="GO" id="GO:0005886">
    <property type="term" value="C:plasma membrane"/>
    <property type="evidence" value="ECO:0007669"/>
    <property type="project" value="TreeGrafter"/>
</dbReference>
<comment type="similarity">
    <text evidence="2">Belongs to the membrane fusion protein (MFP) (TC 8.A.1) family.</text>
</comment>
<dbReference type="Pfam" id="PF25876">
    <property type="entry name" value="HH_MFP_RND"/>
    <property type="match status" value="1"/>
</dbReference>
<dbReference type="Gene3D" id="2.40.420.20">
    <property type="match status" value="1"/>
</dbReference>
<evidence type="ECO:0000259" key="4">
    <source>
        <dbReference type="Pfam" id="PF25876"/>
    </source>
</evidence>
<feature type="signal peptide" evidence="3">
    <location>
        <begin position="1"/>
        <end position="25"/>
    </location>
</feature>
<dbReference type="RefSeq" id="WP_071830937.1">
    <property type="nucleotide sequence ID" value="NZ_LSRP01000001.1"/>
</dbReference>
<dbReference type="Pfam" id="PF25944">
    <property type="entry name" value="Beta-barrel_RND"/>
    <property type="match status" value="1"/>
</dbReference>
<dbReference type="InterPro" id="IPR058627">
    <property type="entry name" value="MdtA-like_C"/>
</dbReference>
<evidence type="ECO:0000313" key="8">
    <source>
        <dbReference type="EMBL" id="OJG01498.1"/>
    </source>
</evidence>
<dbReference type="InterPro" id="IPR058625">
    <property type="entry name" value="MdtA-like_BSH"/>
</dbReference>
<comment type="caution">
    <text evidence="8">The sequence shown here is derived from an EMBL/GenBank/DDBJ whole genome shotgun (WGS) entry which is preliminary data.</text>
</comment>